<name>C8ZH88_YEAS8</name>
<dbReference type="EMBL" id="FN394216">
    <property type="protein sequence ID" value="CAY86617.1"/>
    <property type="molecule type" value="Genomic_DNA"/>
</dbReference>
<dbReference type="AlphaFoldDB" id="C8ZH88"/>
<evidence type="ECO:0000313" key="1">
    <source>
        <dbReference type="EMBL" id="CAY86617.1"/>
    </source>
</evidence>
<protein>
    <submittedName>
        <fullName evidence="1">EC1118_1O4_5798p</fullName>
    </submittedName>
</protein>
<reference evidence="1 2" key="1">
    <citation type="journal article" date="2009" name="Proc. Natl. Acad. Sci. U.S.A.">
        <title>Eukaryote-to-eukaryote gene transfer events revealed by the genome sequence of the wine yeast Saccharomyces cerevisiae EC1118.</title>
        <authorList>
            <person name="Novo M."/>
            <person name="Bigey F."/>
            <person name="Beyne E."/>
            <person name="Galeote V."/>
            <person name="Gavory F."/>
            <person name="Mallet S."/>
            <person name="Cambot B."/>
            <person name="Legras J.L."/>
            <person name="Wincker P."/>
            <person name="Casaregola S."/>
            <person name="Dequin S."/>
        </authorList>
    </citation>
    <scope>NUCLEOTIDE SEQUENCE [LARGE SCALE GENOMIC DNA]</scope>
    <source>
        <strain evidence="2">Lalvin EC1118 / Prise de mousse</strain>
    </source>
</reference>
<sequence>MEHSHWFRKMSSLHQEFVCFLFWPLT</sequence>
<dbReference type="HOGENOM" id="CLU_3417333_0_0_1"/>
<organism evidence="1 2">
    <name type="scientific">Saccharomyces cerevisiae (strain Lalvin EC1118 / Prise de mousse)</name>
    <name type="common">Baker's yeast</name>
    <dbReference type="NCBI Taxonomy" id="643680"/>
    <lineage>
        <taxon>Eukaryota</taxon>
        <taxon>Fungi</taxon>
        <taxon>Dikarya</taxon>
        <taxon>Ascomycota</taxon>
        <taxon>Saccharomycotina</taxon>
        <taxon>Saccharomycetes</taxon>
        <taxon>Saccharomycetales</taxon>
        <taxon>Saccharomycetaceae</taxon>
        <taxon>Saccharomyces</taxon>
    </lineage>
</organism>
<gene>
    <name evidence="1" type="ORF">EC1118_1O4_5798g</name>
</gene>
<dbReference type="Proteomes" id="UP000000286">
    <property type="component" value="Chromosome XV"/>
</dbReference>
<proteinExistence type="predicted"/>
<evidence type="ECO:0000313" key="2">
    <source>
        <dbReference type="Proteomes" id="UP000000286"/>
    </source>
</evidence>
<accession>C8ZH88</accession>